<gene>
    <name evidence="2" type="ORF">GPECTOR_69g458</name>
</gene>
<name>A0A150G4B6_GONPE</name>
<dbReference type="EMBL" id="LSYV01000070">
    <property type="protein sequence ID" value="KXZ44365.1"/>
    <property type="molecule type" value="Genomic_DNA"/>
</dbReference>
<sequence>MWVLHKRLPGAATSVYAATAPELAAQSGAFLSDCRVTPSSPAGQDPQLAARLWEATEALLARALRGELRREGGEALGTEVKTGAAAGEGEKGDGAAGAAAVAAVAATS</sequence>
<evidence type="ECO:0000313" key="3">
    <source>
        <dbReference type="Proteomes" id="UP000075714"/>
    </source>
</evidence>
<feature type="region of interest" description="Disordered" evidence="1">
    <location>
        <begin position="79"/>
        <end position="98"/>
    </location>
</feature>
<dbReference type="Gene3D" id="3.40.50.720">
    <property type="entry name" value="NAD(P)-binding Rossmann-like Domain"/>
    <property type="match status" value="1"/>
</dbReference>
<dbReference type="AlphaFoldDB" id="A0A150G4B6"/>
<accession>A0A150G4B6</accession>
<protein>
    <submittedName>
        <fullName evidence="2">Uncharacterized protein</fullName>
    </submittedName>
</protein>
<comment type="caution">
    <text evidence="2">The sequence shown here is derived from an EMBL/GenBank/DDBJ whole genome shotgun (WGS) entry which is preliminary data.</text>
</comment>
<evidence type="ECO:0000313" key="2">
    <source>
        <dbReference type="EMBL" id="KXZ44365.1"/>
    </source>
</evidence>
<dbReference type="STRING" id="33097.A0A150G4B6"/>
<proteinExistence type="predicted"/>
<keyword evidence="3" id="KW-1185">Reference proteome</keyword>
<reference evidence="3" key="1">
    <citation type="journal article" date="2016" name="Nat. Commun.">
        <title>The Gonium pectorale genome demonstrates co-option of cell cycle regulation during the evolution of multicellularity.</title>
        <authorList>
            <person name="Hanschen E.R."/>
            <person name="Marriage T.N."/>
            <person name="Ferris P.J."/>
            <person name="Hamaji T."/>
            <person name="Toyoda A."/>
            <person name="Fujiyama A."/>
            <person name="Neme R."/>
            <person name="Noguchi H."/>
            <person name="Minakuchi Y."/>
            <person name="Suzuki M."/>
            <person name="Kawai-Toyooka H."/>
            <person name="Smith D.R."/>
            <person name="Sparks H."/>
            <person name="Anderson J."/>
            <person name="Bakaric R."/>
            <person name="Luria V."/>
            <person name="Karger A."/>
            <person name="Kirschner M.W."/>
            <person name="Durand P.M."/>
            <person name="Michod R.E."/>
            <person name="Nozaki H."/>
            <person name="Olson B.J."/>
        </authorList>
    </citation>
    <scope>NUCLEOTIDE SEQUENCE [LARGE SCALE GENOMIC DNA]</scope>
    <source>
        <strain evidence="3">NIES-2863</strain>
    </source>
</reference>
<organism evidence="2 3">
    <name type="scientific">Gonium pectorale</name>
    <name type="common">Green alga</name>
    <dbReference type="NCBI Taxonomy" id="33097"/>
    <lineage>
        <taxon>Eukaryota</taxon>
        <taxon>Viridiplantae</taxon>
        <taxon>Chlorophyta</taxon>
        <taxon>core chlorophytes</taxon>
        <taxon>Chlorophyceae</taxon>
        <taxon>CS clade</taxon>
        <taxon>Chlamydomonadales</taxon>
        <taxon>Volvocaceae</taxon>
        <taxon>Gonium</taxon>
    </lineage>
</organism>
<dbReference type="Proteomes" id="UP000075714">
    <property type="component" value="Unassembled WGS sequence"/>
</dbReference>
<evidence type="ECO:0000256" key="1">
    <source>
        <dbReference type="SAM" id="MobiDB-lite"/>
    </source>
</evidence>